<dbReference type="EMBL" id="JAZBJM010000008">
    <property type="protein sequence ID" value="MEM0519017.1"/>
    <property type="molecule type" value="Genomic_DNA"/>
</dbReference>
<proteinExistence type="predicted"/>
<evidence type="ECO:0000313" key="2">
    <source>
        <dbReference type="EMBL" id="MEM0574098.1"/>
    </source>
</evidence>
<organism evidence="1 3">
    <name type="scientific">Aequorivita flava</name>
    <dbReference type="NCBI Taxonomy" id="3114371"/>
    <lineage>
        <taxon>Bacteria</taxon>
        <taxon>Pseudomonadati</taxon>
        <taxon>Bacteroidota</taxon>
        <taxon>Flavobacteriia</taxon>
        <taxon>Flavobacteriales</taxon>
        <taxon>Flavobacteriaceae</taxon>
        <taxon>Aequorivita</taxon>
    </lineage>
</organism>
<dbReference type="Proteomes" id="UP001390963">
    <property type="component" value="Unassembled WGS sequence"/>
</dbReference>
<dbReference type="RefSeq" id="WP_342687644.1">
    <property type="nucleotide sequence ID" value="NZ_JAZBJM010000008.1"/>
</dbReference>
<reference evidence="1 4" key="1">
    <citation type="submission" date="2024-01" db="EMBL/GenBank/DDBJ databases">
        <title>Aequorivita flavus sp. nov., isolated from deep-sea sediment.</title>
        <authorList>
            <person name="Chen X."/>
        </authorList>
    </citation>
    <scope>NUCLEOTIDE SEQUENCE</scope>
    <source>
        <strain evidence="1">MCCC 1A16923</strain>
        <strain evidence="2 4">MCCC 1A16935</strain>
    </source>
</reference>
<keyword evidence="4" id="KW-1185">Reference proteome</keyword>
<accession>A0AB35YUQ3</accession>
<dbReference type="Proteomes" id="UP001388259">
    <property type="component" value="Unassembled WGS sequence"/>
</dbReference>
<gene>
    <name evidence="2" type="ORF">VZD24_11260</name>
    <name evidence="1" type="ORF">VZD85_11675</name>
</gene>
<protein>
    <submittedName>
        <fullName evidence="1">Uncharacterized protein</fullName>
    </submittedName>
</protein>
<comment type="caution">
    <text evidence="1">The sequence shown here is derived from an EMBL/GenBank/DDBJ whole genome shotgun (WGS) entry which is preliminary data.</text>
</comment>
<evidence type="ECO:0000313" key="1">
    <source>
        <dbReference type="EMBL" id="MEM0519017.1"/>
    </source>
</evidence>
<dbReference type="EMBL" id="JBANCF010000009">
    <property type="protein sequence ID" value="MEM0574098.1"/>
    <property type="molecule type" value="Genomic_DNA"/>
</dbReference>
<name>A0AB35YUQ3_9FLAO</name>
<evidence type="ECO:0000313" key="3">
    <source>
        <dbReference type="Proteomes" id="UP001388259"/>
    </source>
</evidence>
<evidence type="ECO:0000313" key="4">
    <source>
        <dbReference type="Proteomes" id="UP001390963"/>
    </source>
</evidence>
<sequence length="80" mass="9668">MYRDDENIDKPFIKKKSATSRIVIYPKDIQLLTGKSYRHALYLNKEIRNYLHKKKHHLLTIYEFADYTGINPEIIKHHLK</sequence>
<dbReference type="AlphaFoldDB" id="A0AB35YUQ3"/>